<keyword evidence="1" id="KW-0614">Plasmid</keyword>
<dbReference type="Gene3D" id="3.20.20.450">
    <property type="entry name" value="EAL domain"/>
    <property type="match status" value="1"/>
</dbReference>
<geneLocation type="plasmid" evidence="1">
    <name>pMk2240A</name>
</geneLocation>
<organism evidence="1">
    <name type="scientific">Mesorhizobium sp. WSM2240</name>
    <dbReference type="NCBI Taxonomy" id="3228851"/>
    <lineage>
        <taxon>Bacteria</taxon>
        <taxon>Pseudomonadati</taxon>
        <taxon>Pseudomonadota</taxon>
        <taxon>Alphaproteobacteria</taxon>
        <taxon>Hyphomicrobiales</taxon>
        <taxon>Phyllobacteriaceae</taxon>
        <taxon>Mesorhizobium</taxon>
    </lineage>
</organism>
<dbReference type="InterPro" id="IPR035919">
    <property type="entry name" value="EAL_sf"/>
</dbReference>
<protein>
    <submittedName>
        <fullName evidence="1">Uncharacterized protein</fullName>
    </submittedName>
</protein>
<name>A0AAU8D0K3_9HYPH</name>
<proteinExistence type="predicted"/>
<sequence>MNSPNLPLFRSRPWQRALTISVNVSAAQLRGANLPESVKEVLKETGLDPFELEITEALIKDLGLRSRVCAKLMGLGARDRDGRFWHGLFLTVQPASLPV</sequence>
<dbReference type="SUPFAM" id="SSF141868">
    <property type="entry name" value="EAL domain-like"/>
    <property type="match status" value="1"/>
</dbReference>
<gene>
    <name evidence="1" type="ORF">ABVK50_30085</name>
</gene>
<reference evidence="1" key="1">
    <citation type="submission" date="2024-06" db="EMBL/GenBank/DDBJ databases">
        <title>Mesorhizobium karijinii sp. nov., a symbiont of the iconic Swainsona formosa from arid Australia.</title>
        <authorList>
            <person name="Hill Y.J."/>
            <person name="Watkin E.L.J."/>
            <person name="O'Hara G.W."/>
            <person name="Terpolilli J."/>
            <person name="Tye M.L."/>
            <person name="Kohlmeier M.G."/>
        </authorList>
    </citation>
    <scope>NUCLEOTIDE SEQUENCE</scope>
    <source>
        <strain evidence="1">WSM2240</strain>
        <plasmid evidence="1">pMk2240A</plasmid>
    </source>
</reference>
<evidence type="ECO:0000313" key="1">
    <source>
        <dbReference type="EMBL" id="XCG52400.1"/>
    </source>
</evidence>
<accession>A0AAU8D0K3</accession>
<dbReference type="RefSeq" id="WP_353646605.1">
    <property type="nucleotide sequence ID" value="NZ_CP159256.1"/>
</dbReference>
<dbReference type="AlphaFoldDB" id="A0AAU8D0K3"/>
<dbReference type="EMBL" id="CP159256">
    <property type="protein sequence ID" value="XCG52400.1"/>
    <property type="molecule type" value="Genomic_DNA"/>
</dbReference>